<feature type="compositionally biased region" description="Low complexity" evidence="10">
    <location>
        <begin position="298"/>
        <end position="308"/>
    </location>
</feature>
<feature type="domain" description="RRM" evidence="11">
    <location>
        <begin position="128"/>
        <end position="201"/>
    </location>
</feature>
<evidence type="ECO:0000256" key="2">
    <source>
        <dbReference type="ARBA" id="ARBA00005387"/>
    </source>
</evidence>
<evidence type="ECO:0000313" key="13">
    <source>
        <dbReference type="EMBL" id="KAJ8021556.1"/>
    </source>
</evidence>
<organism evidence="13 14">
    <name type="scientific">Holothuria leucospilota</name>
    <name type="common">Black long sea cucumber</name>
    <name type="synonym">Mertensiothuria leucospilota</name>
    <dbReference type="NCBI Taxonomy" id="206669"/>
    <lineage>
        <taxon>Eukaryota</taxon>
        <taxon>Metazoa</taxon>
        <taxon>Echinodermata</taxon>
        <taxon>Eleutherozoa</taxon>
        <taxon>Echinozoa</taxon>
        <taxon>Holothuroidea</taxon>
        <taxon>Aspidochirotacea</taxon>
        <taxon>Aspidochirotida</taxon>
        <taxon>Holothuriidae</taxon>
        <taxon>Holothuria</taxon>
    </lineage>
</organism>
<feature type="region of interest" description="Disordered" evidence="10">
    <location>
        <begin position="3411"/>
        <end position="3437"/>
    </location>
</feature>
<dbReference type="SUPFAM" id="SSF100939">
    <property type="entry name" value="SPOC domain-like"/>
    <property type="match status" value="1"/>
</dbReference>
<feature type="compositionally biased region" description="Basic residues" evidence="10">
    <location>
        <begin position="2714"/>
        <end position="2742"/>
    </location>
</feature>
<feature type="compositionally biased region" description="Low complexity" evidence="10">
    <location>
        <begin position="1829"/>
        <end position="1853"/>
    </location>
</feature>
<feature type="compositionally biased region" description="Basic and acidic residues" evidence="10">
    <location>
        <begin position="479"/>
        <end position="533"/>
    </location>
</feature>
<feature type="compositionally biased region" description="Basic and acidic residues" evidence="10">
    <location>
        <begin position="2704"/>
        <end position="2713"/>
    </location>
</feature>
<dbReference type="SUPFAM" id="SSF54928">
    <property type="entry name" value="RNA-binding domain, RBD"/>
    <property type="match status" value="1"/>
</dbReference>
<feature type="compositionally biased region" description="Basic and acidic residues" evidence="10">
    <location>
        <begin position="1478"/>
        <end position="1782"/>
    </location>
</feature>
<dbReference type="InterPro" id="IPR035979">
    <property type="entry name" value="RBD_domain_sf"/>
</dbReference>
<dbReference type="EMBL" id="JAIZAY010000021">
    <property type="protein sequence ID" value="KAJ8021556.1"/>
    <property type="molecule type" value="Genomic_DNA"/>
</dbReference>
<feature type="compositionally biased region" description="Basic residues" evidence="10">
    <location>
        <begin position="2687"/>
        <end position="2703"/>
    </location>
</feature>
<feature type="compositionally biased region" description="Basic and acidic residues" evidence="10">
    <location>
        <begin position="816"/>
        <end position="827"/>
    </location>
</feature>
<feature type="compositionally biased region" description="Basic and acidic residues" evidence="10">
    <location>
        <begin position="324"/>
        <end position="336"/>
    </location>
</feature>
<dbReference type="Gene3D" id="3.30.70.330">
    <property type="match status" value="2"/>
</dbReference>
<feature type="compositionally biased region" description="Pro residues" evidence="10">
    <location>
        <begin position="2281"/>
        <end position="2290"/>
    </location>
</feature>
<evidence type="ECO:0000256" key="6">
    <source>
        <dbReference type="ARBA" id="ARBA00023054"/>
    </source>
</evidence>
<feature type="compositionally biased region" description="Polar residues" evidence="10">
    <location>
        <begin position="1891"/>
        <end position="1900"/>
    </location>
</feature>
<feature type="region of interest" description="Disordered" evidence="10">
    <location>
        <begin position="1273"/>
        <end position="1328"/>
    </location>
</feature>
<proteinExistence type="inferred from homology"/>
<feature type="region of interest" description="Disordered" evidence="10">
    <location>
        <begin position="1463"/>
        <end position="2348"/>
    </location>
</feature>
<dbReference type="PROSITE" id="PS50917">
    <property type="entry name" value="SPOC"/>
    <property type="match status" value="1"/>
</dbReference>
<feature type="compositionally biased region" description="Low complexity" evidence="10">
    <location>
        <begin position="3064"/>
        <end position="3078"/>
    </location>
</feature>
<evidence type="ECO:0000256" key="10">
    <source>
        <dbReference type="SAM" id="MobiDB-lite"/>
    </source>
</evidence>
<protein>
    <submittedName>
        <fullName evidence="13">Msx2-interacting protein</fullName>
    </submittedName>
</protein>
<feature type="compositionally biased region" description="Basic and acidic residues" evidence="10">
    <location>
        <begin position="2110"/>
        <end position="2120"/>
    </location>
</feature>
<dbReference type="PROSITE" id="PS50102">
    <property type="entry name" value="RRM"/>
    <property type="match status" value="2"/>
</dbReference>
<feature type="region of interest" description="Disordered" evidence="10">
    <location>
        <begin position="2962"/>
        <end position="3122"/>
    </location>
</feature>
<feature type="compositionally biased region" description="Acidic residues" evidence="10">
    <location>
        <begin position="2100"/>
        <end position="2109"/>
    </location>
</feature>
<feature type="compositionally biased region" description="Gly residues" evidence="10">
    <location>
        <begin position="1854"/>
        <end position="1865"/>
    </location>
</feature>
<feature type="compositionally biased region" description="Acidic residues" evidence="10">
    <location>
        <begin position="1876"/>
        <end position="1885"/>
    </location>
</feature>
<evidence type="ECO:0000256" key="9">
    <source>
        <dbReference type="PROSITE-ProRule" id="PRU00176"/>
    </source>
</evidence>
<feature type="region of interest" description="Disordered" evidence="10">
    <location>
        <begin position="324"/>
        <end position="869"/>
    </location>
</feature>
<reference evidence="13" key="1">
    <citation type="submission" date="2021-10" db="EMBL/GenBank/DDBJ databases">
        <title>Tropical sea cucumber genome reveals ecological adaptation and Cuvierian tubules defense mechanism.</title>
        <authorList>
            <person name="Chen T."/>
        </authorList>
    </citation>
    <scope>NUCLEOTIDE SEQUENCE</scope>
    <source>
        <strain evidence="13">Nanhai2018</strain>
        <tissue evidence="13">Muscle</tissue>
    </source>
</reference>
<dbReference type="CDD" id="cd21543">
    <property type="entry name" value="SPOC_SHARP"/>
    <property type="match status" value="1"/>
</dbReference>
<dbReference type="Gene3D" id="2.40.290.10">
    <property type="match status" value="1"/>
</dbReference>
<dbReference type="GO" id="GO:0003723">
    <property type="term" value="F:RNA binding"/>
    <property type="evidence" value="ECO:0007669"/>
    <property type="project" value="UniProtKB-UniRule"/>
</dbReference>
<feature type="compositionally biased region" description="Basic residues" evidence="10">
    <location>
        <begin position="2132"/>
        <end position="2154"/>
    </location>
</feature>
<feature type="compositionally biased region" description="Polar residues" evidence="10">
    <location>
        <begin position="772"/>
        <end position="799"/>
    </location>
</feature>
<dbReference type="PANTHER" id="PTHR23189">
    <property type="entry name" value="RNA RECOGNITION MOTIF-CONTAINING"/>
    <property type="match status" value="1"/>
</dbReference>
<dbReference type="InterPro" id="IPR010912">
    <property type="entry name" value="SPOC_met"/>
</dbReference>
<feature type="compositionally biased region" description="Low complexity" evidence="10">
    <location>
        <begin position="2644"/>
        <end position="2658"/>
    </location>
</feature>
<feature type="compositionally biased region" description="Polar residues" evidence="10">
    <location>
        <begin position="2966"/>
        <end position="2981"/>
    </location>
</feature>
<feature type="compositionally biased region" description="Pro residues" evidence="10">
    <location>
        <begin position="2396"/>
        <end position="2427"/>
    </location>
</feature>
<name>A0A9Q0YMF4_HOLLE</name>
<evidence type="ECO:0000259" key="12">
    <source>
        <dbReference type="PROSITE" id="PS50917"/>
    </source>
</evidence>
<feature type="compositionally biased region" description="Basic and acidic residues" evidence="10">
    <location>
        <begin position="2238"/>
        <end position="2247"/>
    </location>
</feature>
<comment type="similarity">
    <text evidence="2">Belongs to the RRM Spen family.</text>
</comment>
<feature type="region of interest" description="Disordered" evidence="10">
    <location>
        <begin position="2898"/>
        <end position="2935"/>
    </location>
</feature>
<feature type="compositionally biased region" description="Basic and acidic residues" evidence="10">
    <location>
        <begin position="2302"/>
        <end position="2328"/>
    </location>
</feature>
<feature type="compositionally biased region" description="Basic residues" evidence="10">
    <location>
        <begin position="2258"/>
        <end position="2277"/>
    </location>
</feature>
<evidence type="ECO:0000256" key="7">
    <source>
        <dbReference type="ARBA" id="ARBA00023163"/>
    </source>
</evidence>
<feature type="region of interest" description="Disordered" evidence="10">
    <location>
        <begin position="220"/>
        <end position="309"/>
    </location>
</feature>
<feature type="compositionally biased region" description="Low complexity" evidence="10">
    <location>
        <begin position="421"/>
        <end position="433"/>
    </location>
</feature>
<feature type="region of interest" description="Disordered" evidence="10">
    <location>
        <begin position="2603"/>
        <end position="2757"/>
    </location>
</feature>
<feature type="compositionally biased region" description="Acidic residues" evidence="10">
    <location>
        <begin position="3027"/>
        <end position="3036"/>
    </location>
</feature>
<sequence length="4014" mass="441549">MEKAMEASRGNSFFGCEMALSVWDGADLGVDDSEVKYFEKELDEFHPRATRTLFVGNLDRSVTREDLNEAFHKFGEIVHIEIKKPAGAQPFAFLQFSDIDSVVRARKKLDGEYVGKNKLGFGKSMATNCVWLDNLSQKVTEKYLMQFCGLRFGEVTRVVHDRRTNMALVFFINIDDSQKAVQDLKIGSIMGRRPKVDFASRECQNHFYDRMEQTGQAAYYNHSGETSPSCPTYPERNFKKSSGDYRGGYNSSTPFEPRRASRAQSSGGGFTKYSSGSYEDRYPYPSREEGYHERPYSKEYSSIRSSSYDGDDYQQELLEYGYHQKERTKEQYRDRSGSSSPSCRERSADGRQKSLSVEPADDVVSPVGSVEEGPVSRSPSPKRKWKGNSLLVQNSKEGSSTPMPRSPLSEEGLPEEPSWKNRNGNSGSERGSSLDQTDLLRKTKSKLSLDIPREEDLIERKKKVPPKLPGDKSSSPYLERPKGDPSLHGDSQLDRTRDPLEGDKDSWVDKFKDKKSPRSDFLLDKPALKRGLDVSESVSSLQHDLDSGKRWKDGESNADSMNDASSVGDQQKKLEARKQRFSDNSPVDIQKIRKERYFPPTSGKVPKLGKGNLRDSEYIPKGDSFLGDSRTVEDSHMSHKEGVPPDPSDNSNGGPPCKHNDRIDSFWWMPGQKLYSDDEKGEKSSEAPAEGTLQPQQPCSSETAADGGTTQAALNKPKKSIPDNSNLSQDRTRKRHKGRIPHISNDMDEGIASSSDQETPGSEEELGLKPLNSHSAHSNALQGSQGSDNLHASVKSTAVDTFEKPPQLDSKLTYRKQVENPRNKTFDVKQQARQRHPSLGEGQQVQEGKPKVMDDKGRAHNSKRKEQVGTVIQEMEWKMIPLDPITFPPSGRKEQIDAIFFGSGSDANHPTESGVEGTKLGLKTDSKAAGSLSSDLNNIVSDQYCNPLSLNTVESENIRNDSDQLPLLSPKPATKVGNTASPPTSAPPHLSPAVTPLKTKEDIQADLAKANVTKLIGEPLHPKPNSVILDSRNCQKTTFPDRDVKEKVVLSSLSSSTLSSLNEKSSYLRPGEEKVNSWLRQIPSPTLPVTLDSTGESREQRSFLLISSNNGSPSLSVTPSTPSTPSTPNDGRLGEVLSTKTRVERLSMCRIVKKNRNSVDVDNRNDKKAANDELIKYFQDRMQQNSIFSLDEARLNPDQSKLRVGVAPSISTSGSLLSKSKSEDVGPAESMKLNRSNSDPRMAAGSKLLSLPKSIDSTAAGMQQVTTLTQASLSSTLEKDQDAVTNETSSAKPDVGKEDPDIGRSAVDLGLKRPIPTEATKDSLTSPSLPITKEIPKLKSILKKRTDSVDDVEEVDDVCSKEIEQGIKRKRSPSPVSGEAKKIHTASVDTSERKTEDPTLPSTPKFQHPTNMLLLSPNERTKKFVVKPRSKPKTDKNAVLPVNTKKTVEKPLVVKKEVSTVKKEVSKGIGEMVKSKSVMREKGNLKSSGKKVEKKEERKIVAEKKTDDKKGGEKKIEEKKHVEKKNVVERKEEKKSSEKQEVRKGEEKVSERKVEDVKEWKKEEKKVEKKDEKKTVMERKVERRSDDKKQSEKKAEEKKSVKKSDEKKIVKDGKSDDKKGSERKVLEKKSTEKKGEEKRGGEKKVEEKKIEKRGDEKKAIERKGDEKKVTEKKLEEKKVDKKEDRKVEERKVTETQKKTSEKKVEKKVEEKRPEKKMEEKKPLDKKGDKKGAVPVVVEKRKPEKVSEKTKDTKSSEKSLPKKSEEKISETRPVEKEKFDKSKSKSSKKLQKADSTDSKMKKPAVKETLKVRSKSEDKPKGKSPQVSPEKSSTSAKKVSTKVSGSSSTPVVSDGTGFGPGGFGGGVRALMDSYAESDSSESEDDEFEIFHQAASSGVSKTQKAPALKKNVIFSSSDESDSETTERRNPNPVLQKLFDRESLSDSDFDEKPSSSLVMSSEAEESPSRKQSPVKGKGKQINEKSGRDKIEKEKSVETKKSKVEKEPKEVEKAVKRNEVIEPAEVKRGQDAKKSSPKKTEVKAESRTKDKSGRSRSKKEGKESKASKVEETEEMVEVPVSKSKAKKRETEMEKMHSRGKKMEVFDDSLSESFDEPIREQEEEVKTNVIVEPEVKAQKGKPSKKSGKSRDKTKKGKNKPRHDFVEKPVVSKDEPGLDSWKDNIEEEVESKAEIEASTPLLEEEVKEPEPEPLPEIKPEDDRMDNDLDNSLENPPVQEYETEVVVEKVAKEEETPIAPVSIKVTKGKQKRKKGKHRQTKKGKKEPHPPPPEEPAPVIPEITVSSEPVEPVKQDEDRITEKESEIAKRPDDEMVLKSDASVGELPQGDETSEMMDECTDAEKAAAMFEETAEATAALELVEIDEQQRQRELAEEIFGEATPTAPSPSAPSPSAPPTPSPTLPSPRPVSPRPSSPEIPETAHADEVSSTSEVKIPEVVISSIKEEVEEDVEIAKVEKPSPSVHQEEVEQELAKTEKEETEIQLKDKICDQVKTEMELPKIESPSAAIVTTAQDPAVKVEDEVRVKTEVSPVKSEEILNEMKESSQAEAGSISLEAATVEIPLQGSCRGNEPKSSLLEGTGMSEVKVNSGLPEVNASENSGVKLEDVPDVSAPLKVGDCSQELKSEDLEGAEETASVEVTTETASEANDSLVIAPEALDMPAPFELPEKLPTTPTHKGKKKKKRKHRDKKSSKKESRKVDKEKKKKRKKSKSKEGKRKRQKTSHKSGRHRSVSSSSYHGDLQMESHKNMERITEQATSASMEPVVNPSGLPIHKIENQQVFFSHDQHWHPGMDGMGNNFYRIPASMPGFPPGMPPMFSQSTAPIDNRFMKPPMVNSNLCSNEGNTSPLQTINADDMSLKIVGVNENIKLINFRGMKVDTPGQVQVAGMLSPSSSDDKTKKRHPSGKSGIVETLSLPHSGGGSKVDGQTLDQMQHMVTSGQAIMVKEEVEERDGTVMQNKSHQVTDSTMQGNIVGKDVTQEGYFEGTSESDNAKVNTKDLPQKSGDGATEERSQEGDVYDFNEEEPSVAGRADQTRLGQSQKNASVDVYEFQESPGPSSSKASPSKMASAHRGKQKSRVRGGGRTRSNSRGSAKDLKVKEEGQESGLEETKKVDSQVFPQIIEGEAESLHKGAVAELVPSSDSKVVAKSEDPGSIHHPMPLSLPNTGGVLAGLLPIVAISQAEKQMMYAADPHVRMMANVSAAQTTMATALQNKQGNGRMMPCHNSALAPSVSMPAVVAALNNNPANAKQHPHMDIRNTVSQAPVMTTGSRKPSGRKRNDKKMAAQYQPQYTQQPHPQQIRNIPSTQSQVEAVELHFKESLMRNQRQNMVHKPASSLSTVQMPPGQPVAVITSQPGIIPAMITPTGTSSASASREAPAITSQLIGVGTHSYGNRSPAMAEGMKSGPHTVASVPESQTSPDTSIPGVTRSGMHPNLPSTLVSVPTPTPSKRQQGMINSKYECRVPTSVAATSYPDASVLRARLTQIEPKHRGNEEGKLLTGEGQVPGGFLHPSGFVEKPSGHGDEKVDPIKPGDRNVPTEQRLPAAYHPDGHMVYFNPRPDGHPVIRGPGPVIPGMFPDPTAAGLQGLPIPSLVHPGMDISKGLPHHGNFGIAFGGPFPPRMFHPSLVHGDQNQPLASPRALASPRMVVPNTSSPRLSPKIKSPGLGHGDRTAQTPDKQAEHHNVVLRHPQAPGISTGIPPSGPEHPEVHNLPHRGLPHMMAQQPQLSKTERDLDKAPEDRRHHQGPPGQHGIPPHIQQLPAQNIPEHTRTTPGPHPERGSPGSHTPGARTPGPDGRPQQVILPNSSTMKQWPPPGISPHTPMAVRGSHPASPIPSMGGEASVMLYVRYPVMWQGMLALKQEIATIQLHYICGNKVVATDALKMAYPPLRIAQRMRLEDSQLDGVARRMQVSEESVVLLALPCGSDQDEILNQTSAMRAGLISYLKEKQAAGIINVGPPGCTDPSYVIHIFPPCEFTERSLSHKAPDLLESVMNVAYMMFVIATC</sequence>
<dbReference type="Pfam" id="PF00076">
    <property type="entry name" value="RRM_1"/>
    <property type="match status" value="1"/>
</dbReference>
<keyword evidence="5" id="KW-0805">Transcription regulation</keyword>
<feature type="compositionally biased region" description="Polar residues" evidence="10">
    <location>
        <begin position="693"/>
        <end position="713"/>
    </location>
</feature>
<keyword evidence="7" id="KW-0804">Transcription</keyword>
<feature type="compositionally biased region" description="Low complexity" evidence="10">
    <location>
        <begin position="1112"/>
        <end position="1128"/>
    </location>
</feature>
<feature type="compositionally biased region" description="Polar residues" evidence="10">
    <location>
        <begin position="390"/>
        <end position="403"/>
    </location>
</feature>
<feature type="region of interest" description="Disordered" evidence="10">
    <location>
        <begin position="1364"/>
        <end position="1443"/>
    </location>
</feature>
<evidence type="ECO:0000313" key="14">
    <source>
        <dbReference type="Proteomes" id="UP001152320"/>
    </source>
</evidence>
<evidence type="ECO:0000256" key="8">
    <source>
        <dbReference type="ARBA" id="ARBA00023242"/>
    </source>
</evidence>
<feature type="compositionally biased region" description="Basic and acidic residues" evidence="10">
    <location>
        <begin position="543"/>
        <end position="555"/>
    </location>
</feature>
<dbReference type="SMART" id="SM00360">
    <property type="entry name" value="RRM"/>
    <property type="match status" value="2"/>
</dbReference>
<dbReference type="InterPro" id="IPR012677">
    <property type="entry name" value="Nucleotide-bd_a/b_plait_sf"/>
</dbReference>
<dbReference type="InterPro" id="IPR012921">
    <property type="entry name" value="SPOC_C"/>
</dbReference>
<accession>A0A9Q0YMF4</accession>
<keyword evidence="6" id="KW-0175">Coiled coil</keyword>
<evidence type="ECO:0000256" key="5">
    <source>
        <dbReference type="ARBA" id="ARBA00023015"/>
    </source>
</evidence>
<feature type="compositionally biased region" description="Basic and acidic residues" evidence="10">
    <location>
        <begin position="675"/>
        <end position="685"/>
    </location>
</feature>
<dbReference type="InterPro" id="IPR000504">
    <property type="entry name" value="RRM_dom"/>
</dbReference>
<dbReference type="GO" id="GO:0005634">
    <property type="term" value="C:nucleus"/>
    <property type="evidence" value="ECO:0007669"/>
    <property type="project" value="UniProtKB-SubCell"/>
</dbReference>
<comment type="caution">
    <text evidence="13">The sequence shown here is derived from an EMBL/GenBank/DDBJ whole genome shotgun (WGS) entry which is preliminary data.</text>
</comment>
<dbReference type="Pfam" id="PF07744">
    <property type="entry name" value="SPOC"/>
    <property type="match status" value="1"/>
</dbReference>
<feature type="compositionally biased region" description="Basic and acidic residues" evidence="10">
    <location>
        <begin position="3738"/>
        <end position="3751"/>
    </location>
</feature>
<feature type="region of interest" description="Disordered" evidence="10">
    <location>
        <begin position="962"/>
        <end position="994"/>
    </location>
</feature>
<dbReference type="FunFam" id="2.40.290.10:FF:000002">
    <property type="entry name" value="Spen family transcriptional repressor"/>
    <property type="match status" value="1"/>
</dbReference>
<keyword evidence="8" id="KW-0539">Nucleus</keyword>
<keyword evidence="14" id="KW-1185">Reference proteome</keyword>
<feature type="compositionally biased region" description="Basic and acidic residues" evidence="10">
    <location>
        <begin position="848"/>
        <end position="858"/>
    </location>
</feature>
<feature type="region of interest" description="Disordered" evidence="10">
    <location>
        <begin position="3656"/>
        <end position="3820"/>
    </location>
</feature>
<feature type="compositionally biased region" description="Basic and acidic residues" evidence="10">
    <location>
        <begin position="3102"/>
        <end position="3122"/>
    </location>
</feature>
<evidence type="ECO:0000256" key="4">
    <source>
        <dbReference type="ARBA" id="ARBA00022884"/>
    </source>
</evidence>
<feature type="compositionally biased region" description="Basic residues" evidence="10">
    <location>
        <begin position="3079"/>
        <end position="3093"/>
    </location>
</feature>
<feature type="domain" description="RRM" evidence="11">
    <location>
        <begin position="51"/>
        <end position="126"/>
    </location>
</feature>
<feature type="compositionally biased region" description="Basic and acidic residues" evidence="10">
    <location>
        <begin position="1976"/>
        <end position="2065"/>
    </location>
</feature>
<feature type="compositionally biased region" description="Acidic residues" evidence="10">
    <location>
        <begin position="2195"/>
        <end position="2206"/>
    </location>
</feature>
<feature type="compositionally biased region" description="Basic and acidic residues" evidence="10">
    <location>
        <begin position="2155"/>
        <end position="2188"/>
    </location>
</feature>
<feature type="compositionally biased region" description="Polar residues" evidence="10">
    <location>
        <begin position="557"/>
        <end position="569"/>
    </location>
</feature>
<dbReference type="InterPro" id="IPR016194">
    <property type="entry name" value="SPOC-like_C_dom_sf"/>
</dbReference>
<feature type="region of interest" description="Disordered" evidence="10">
    <location>
        <begin position="1205"/>
        <end position="1244"/>
    </location>
</feature>
<feature type="compositionally biased region" description="Basic and acidic residues" evidence="10">
    <location>
        <begin position="570"/>
        <end position="581"/>
    </location>
</feature>
<evidence type="ECO:0000259" key="11">
    <source>
        <dbReference type="PROSITE" id="PS50102"/>
    </source>
</evidence>
<evidence type="ECO:0000256" key="3">
    <source>
        <dbReference type="ARBA" id="ARBA00022553"/>
    </source>
</evidence>
<feature type="compositionally biased region" description="Basic and acidic residues" evidence="10">
    <location>
        <begin position="278"/>
        <end position="297"/>
    </location>
</feature>
<feature type="compositionally biased region" description="Low complexity" evidence="10">
    <location>
        <begin position="3755"/>
        <end position="3768"/>
    </location>
</feature>
<feature type="region of interest" description="Disordered" evidence="10">
    <location>
        <begin position="1107"/>
        <end position="1134"/>
    </location>
</feature>
<keyword evidence="3" id="KW-0597">Phosphoprotein</keyword>
<feature type="compositionally biased region" description="Basic and acidic residues" evidence="10">
    <location>
        <begin position="343"/>
        <end position="352"/>
    </location>
</feature>
<keyword evidence="4 9" id="KW-0694">RNA-binding</keyword>
<feature type="region of interest" description="Disordered" evidence="10">
    <location>
        <begin position="2369"/>
        <end position="2447"/>
    </location>
</feature>
<feature type="compositionally biased region" description="Basic and acidic residues" evidence="10">
    <location>
        <begin position="2083"/>
        <end position="2099"/>
    </location>
</feature>
<feature type="domain" description="SPOC" evidence="12">
    <location>
        <begin position="3851"/>
        <end position="4014"/>
    </location>
</feature>
<feature type="compositionally biased region" description="Basic and acidic residues" evidence="10">
    <location>
        <begin position="1790"/>
        <end position="1819"/>
    </location>
</feature>
<feature type="compositionally biased region" description="Low complexity" evidence="10">
    <location>
        <begin position="1209"/>
        <end position="1219"/>
    </location>
</feature>
<dbReference type="Proteomes" id="UP001152320">
    <property type="component" value="Chromosome 21"/>
</dbReference>
<feature type="compositionally biased region" description="Polar residues" evidence="10">
    <location>
        <begin position="1400"/>
        <end position="1410"/>
    </location>
</feature>
<feature type="compositionally biased region" description="Basic and acidic residues" evidence="10">
    <location>
        <begin position="630"/>
        <end position="643"/>
    </location>
</feature>
<dbReference type="OrthoDB" id="6407164at2759"/>
<comment type="subcellular location">
    <subcellularLocation>
        <location evidence="1">Nucleus</location>
    </subcellularLocation>
</comment>
<gene>
    <name evidence="13" type="ORF">HOLleu_38800</name>
</gene>
<evidence type="ECO:0000256" key="1">
    <source>
        <dbReference type="ARBA" id="ARBA00004123"/>
    </source>
</evidence>